<comment type="caution">
    <text evidence="2">The sequence shown here is derived from an EMBL/GenBank/DDBJ whole genome shotgun (WGS) entry which is preliminary data.</text>
</comment>
<dbReference type="EMBL" id="QZMU01000001">
    <property type="protein sequence ID" value="RRQ20972.1"/>
    <property type="molecule type" value="Genomic_DNA"/>
</dbReference>
<dbReference type="OrthoDB" id="9781411at2"/>
<feature type="transmembrane region" description="Helical" evidence="1">
    <location>
        <begin position="16"/>
        <end position="35"/>
    </location>
</feature>
<proteinExistence type="predicted"/>
<name>A0A426QGU4_9GAMM</name>
<evidence type="ECO:0000313" key="2">
    <source>
        <dbReference type="EMBL" id="RRQ20972.1"/>
    </source>
</evidence>
<accession>A0A426QGU4</accession>
<protein>
    <submittedName>
        <fullName evidence="2">Uncharacterized protein</fullName>
    </submittedName>
</protein>
<feature type="transmembrane region" description="Helical" evidence="1">
    <location>
        <begin position="47"/>
        <end position="66"/>
    </location>
</feature>
<organism evidence="2 3">
    <name type="scientific">Thiohalobacter thiocyanaticus</name>
    <dbReference type="NCBI Taxonomy" id="585455"/>
    <lineage>
        <taxon>Bacteria</taxon>
        <taxon>Pseudomonadati</taxon>
        <taxon>Pseudomonadota</taxon>
        <taxon>Gammaproteobacteria</taxon>
        <taxon>Thiohalobacterales</taxon>
        <taxon>Thiohalobacteraceae</taxon>
        <taxon>Thiohalobacter</taxon>
    </lineage>
</organism>
<dbReference type="SUPFAM" id="SSF81324">
    <property type="entry name" value="Voltage-gated potassium channels"/>
    <property type="match status" value="1"/>
</dbReference>
<dbReference type="AlphaFoldDB" id="A0A426QGU4"/>
<reference evidence="2 3" key="1">
    <citation type="journal article" date="2010" name="Int. J. Syst. Evol. Microbiol.">
        <title>Thiohalobacter thiocyanaticus gen. nov., sp. nov., a moderately halophilic, sulfur-oxidizing gammaproteobacterium from hypersaline lakes, that utilizes thiocyanate.</title>
        <authorList>
            <person name="Sorokin D.Y."/>
            <person name="Kovaleva O.L."/>
            <person name="Tourova T.P."/>
            <person name="Muyzer G."/>
        </authorList>
    </citation>
    <scope>NUCLEOTIDE SEQUENCE [LARGE SCALE GENOMIC DNA]</scope>
    <source>
        <strain evidence="2 3">Hrh1</strain>
    </source>
</reference>
<sequence>MQEIIFLVFRRMRRPLIAIITAYAVSVLGFTLIPGRDDAGNVWHMDFFHAFYFVSYMGSTIGFGEIPYPFTTAQRAWATLTIYYQKRDFQLAVRHRFAGSPSSRNHSFRRVLEFRGFQTQASRQAAQAPSTWSAGLCGQPAVLLVRELDCPAGISAPVR</sequence>
<keyword evidence="3" id="KW-1185">Reference proteome</keyword>
<dbReference type="Proteomes" id="UP000287798">
    <property type="component" value="Unassembled WGS sequence"/>
</dbReference>
<evidence type="ECO:0000313" key="3">
    <source>
        <dbReference type="Proteomes" id="UP000287798"/>
    </source>
</evidence>
<keyword evidence="1" id="KW-0812">Transmembrane</keyword>
<evidence type="ECO:0000256" key="1">
    <source>
        <dbReference type="SAM" id="Phobius"/>
    </source>
</evidence>
<dbReference type="RefSeq" id="WP_125180186.1">
    <property type="nucleotide sequence ID" value="NZ_QZMU01000001.1"/>
</dbReference>
<dbReference type="Gene3D" id="1.10.287.70">
    <property type="match status" value="1"/>
</dbReference>
<gene>
    <name evidence="2" type="ORF">D6C00_02625</name>
</gene>
<keyword evidence="1" id="KW-1133">Transmembrane helix</keyword>
<keyword evidence="1" id="KW-0472">Membrane</keyword>